<reference evidence="1" key="1">
    <citation type="journal article" date="2014" name="Front. Microbiol.">
        <title>High frequency of phylogenetically diverse reductive dehalogenase-homologous genes in deep subseafloor sedimentary metagenomes.</title>
        <authorList>
            <person name="Kawai M."/>
            <person name="Futagami T."/>
            <person name="Toyoda A."/>
            <person name="Takaki Y."/>
            <person name="Nishi S."/>
            <person name="Hori S."/>
            <person name="Arai W."/>
            <person name="Tsubouchi T."/>
            <person name="Morono Y."/>
            <person name="Uchiyama I."/>
            <person name="Ito T."/>
            <person name="Fujiyama A."/>
            <person name="Inagaki F."/>
            <person name="Takami H."/>
        </authorList>
    </citation>
    <scope>NUCLEOTIDE SEQUENCE</scope>
    <source>
        <strain evidence="1">Expedition CK06-06</strain>
    </source>
</reference>
<sequence length="414" mass="46483">MNRLDKSYDLVFKNLKIIDGTGAPAFYGDIGIKNDTIMDIGKISGQALQKYDCSGLIAAPGFIDIHNHSDFSIFQEPAARNFTSQGVTTLVTGNCGLSGGPLTPKNKEMFETERIELTQDKWKHWSHYSDFALDLEKLKKSVNIAPLVGQGNIKGAVMGMENKKVSTEQMHQMKQLLQESMESGCFGMSTGLIYDPGIHSDTEELIELTKIVAEYDGIYATHMRNESDFLIDSVIEAITIARRSGVRAQISHLKTSGKRNFGLDQIVLQLMEYYRRFGVEITCDVYPCIFGHTGLENCFPLWTRTKGMVHFQNILKQKDNREKIKYELSRPSIGWENILLDAGFDETIISGSQKFKEYEGKSINELSVILNKDPFDIIFYLVTNDPGIAILVGGLGKKDMEYVLQHPLSMICSD</sequence>
<protein>
    <submittedName>
        <fullName evidence="1">Uncharacterized protein</fullName>
    </submittedName>
</protein>
<proteinExistence type="predicted"/>
<feature type="non-terminal residue" evidence="1">
    <location>
        <position position="414"/>
    </location>
</feature>
<name>X1Q0N6_9ZZZZ</name>
<gene>
    <name evidence="1" type="ORF">S12H4_05095</name>
</gene>
<comment type="caution">
    <text evidence="1">The sequence shown here is derived from an EMBL/GenBank/DDBJ whole genome shotgun (WGS) entry which is preliminary data.</text>
</comment>
<dbReference type="GO" id="GO:0016811">
    <property type="term" value="F:hydrolase activity, acting on carbon-nitrogen (but not peptide) bonds, in linear amides"/>
    <property type="evidence" value="ECO:0007669"/>
    <property type="project" value="InterPro"/>
</dbReference>
<organism evidence="1">
    <name type="scientific">marine sediment metagenome</name>
    <dbReference type="NCBI Taxonomy" id="412755"/>
    <lineage>
        <taxon>unclassified sequences</taxon>
        <taxon>metagenomes</taxon>
        <taxon>ecological metagenomes</taxon>
    </lineage>
</organism>
<dbReference type="Gene3D" id="3.20.20.140">
    <property type="entry name" value="Metal-dependent hydrolases"/>
    <property type="match status" value="1"/>
</dbReference>
<evidence type="ECO:0000313" key="1">
    <source>
        <dbReference type="EMBL" id="GAI62097.1"/>
    </source>
</evidence>
<dbReference type="EMBL" id="BARW01001648">
    <property type="protein sequence ID" value="GAI62097.1"/>
    <property type="molecule type" value="Genomic_DNA"/>
</dbReference>
<dbReference type="PANTHER" id="PTHR11647">
    <property type="entry name" value="HYDRANTOINASE/DIHYDROPYRIMIDINASE FAMILY MEMBER"/>
    <property type="match status" value="1"/>
</dbReference>
<dbReference type="InterPro" id="IPR032466">
    <property type="entry name" value="Metal_Hydrolase"/>
</dbReference>
<dbReference type="Gene3D" id="3.30.1490.130">
    <property type="entry name" value="D-aminoacylase. Domain 3"/>
    <property type="match status" value="1"/>
</dbReference>
<dbReference type="SUPFAM" id="SSF51338">
    <property type="entry name" value="Composite domain of metallo-dependent hydrolases"/>
    <property type="match status" value="1"/>
</dbReference>
<dbReference type="InterPro" id="IPR011059">
    <property type="entry name" value="Metal-dep_hydrolase_composite"/>
</dbReference>
<dbReference type="InterPro" id="IPR023100">
    <property type="entry name" value="D-aminoacylase_insert_dom_sf"/>
</dbReference>
<dbReference type="SUPFAM" id="SSF51556">
    <property type="entry name" value="Metallo-dependent hydrolases"/>
    <property type="match status" value="1"/>
</dbReference>
<accession>X1Q0N6</accession>
<dbReference type="AlphaFoldDB" id="X1Q0N6"/>
<dbReference type="Gene3D" id="2.30.40.10">
    <property type="entry name" value="Urease, subunit C, domain 1"/>
    <property type="match status" value="1"/>
</dbReference>
<dbReference type="InterPro" id="IPR050378">
    <property type="entry name" value="Metallo-dep_Hydrolases_sf"/>
</dbReference>
<dbReference type="PANTHER" id="PTHR11647:SF1">
    <property type="entry name" value="COLLAPSIN RESPONSE MEDIATOR PROTEIN"/>
    <property type="match status" value="1"/>
</dbReference>